<name>A0A0B7KG17_BIOOC</name>
<accession>A0A0B7KG17</accession>
<dbReference type="AlphaFoldDB" id="A0A0B7KG17"/>
<sequence length="193" mass="21177">MAAFLLDNIYHVGLVPQRIDNNLGLLNATLDIVLLQVSNTLVGDRLTSCRVAPFNDIDLNSSLAPVEHTAVTLPWRICIVFNGDALSKAVSITDVPVLMLSLKIKLLQLRILVDVNRERVRLGCLIVEITLSQIGLPAPLRVFLSVESQISQAVHQFRLSVQPEMNKIKVVDGFVHLNAPTGLLVPVPATHEI</sequence>
<proteinExistence type="predicted"/>
<organism evidence="1">
    <name type="scientific">Bionectria ochroleuca</name>
    <name type="common">Gliocladium roseum</name>
    <dbReference type="NCBI Taxonomy" id="29856"/>
    <lineage>
        <taxon>Eukaryota</taxon>
        <taxon>Fungi</taxon>
        <taxon>Dikarya</taxon>
        <taxon>Ascomycota</taxon>
        <taxon>Pezizomycotina</taxon>
        <taxon>Sordariomycetes</taxon>
        <taxon>Hypocreomycetidae</taxon>
        <taxon>Hypocreales</taxon>
        <taxon>Bionectriaceae</taxon>
        <taxon>Clonostachys</taxon>
    </lineage>
</organism>
<protein>
    <submittedName>
        <fullName evidence="1">Uncharacterized protein</fullName>
    </submittedName>
</protein>
<evidence type="ECO:0000313" key="1">
    <source>
        <dbReference type="EMBL" id="CEO56034.1"/>
    </source>
</evidence>
<dbReference type="EMBL" id="CDPU01000060">
    <property type="protein sequence ID" value="CEO56034.1"/>
    <property type="molecule type" value="Genomic_DNA"/>
</dbReference>
<reference evidence="1" key="1">
    <citation type="submission" date="2015-01" db="EMBL/GenBank/DDBJ databases">
        <authorList>
            <person name="Durling Mikael"/>
        </authorList>
    </citation>
    <scope>NUCLEOTIDE SEQUENCE</scope>
</reference>
<gene>
    <name evidence="1" type="ORF">BN869_000012092_1</name>
</gene>